<feature type="domain" description="Rad26/CSB-like winged helix DNA-binding" evidence="11">
    <location>
        <begin position="202"/>
        <end position="271"/>
    </location>
</feature>
<sequence>DDERTETSILLAGTNSEINLKENYNRRKRKRNAKFEGERVPNLSKIDSKITTNQQDVQNDIDKEKDDYVLSKLFKKSVVHSALQHDTIVDHSINDNVFIEAEAHRYAEEAVKALKKSAQECYSAESGIPNWGGRNILHIRRFGSRTTKDVIRQDEEEPSSSSSIVRKLNARPSSASNGLLKDIRERKREQSEQHTSNDEGLKLIRELKDYLKVGTSIRGKATTAEIIDHFQSRLDGKPGLVPKFKSLLKQIAILERSPSGIGFWMLKEEFRGT</sequence>
<accession>A0A8S2P2L9</accession>
<evidence type="ECO:0000256" key="3">
    <source>
        <dbReference type="ARBA" id="ARBA00022741"/>
    </source>
</evidence>
<dbReference type="Proteomes" id="UP000681720">
    <property type="component" value="Unassembled WGS sequence"/>
</dbReference>
<comment type="caution">
    <text evidence="12">The sequence shown here is derived from an EMBL/GenBank/DDBJ whole genome shotgun (WGS) entry which is preliminary data.</text>
</comment>
<keyword evidence="6" id="KW-0067">ATP-binding</keyword>
<dbReference type="CDD" id="cd22254">
    <property type="entry name" value="CSB_WHD"/>
    <property type="match status" value="1"/>
</dbReference>
<evidence type="ECO:0000256" key="4">
    <source>
        <dbReference type="ARBA" id="ARBA00022763"/>
    </source>
</evidence>
<feature type="region of interest" description="Disordered" evidence="10">
    <location>
        <begin position="148"/>
        <end position="198"/>
    </location>
</feature>
<proteinExistence type="inferred from homology"/>
<comment type="similarity">
    <text evidence="2">Belongs to the SNF2/RAD54 helicase family.</text>
</comment>
<evidence type="ECO:0000256" key="5">
    <source>
        <dbReference type="ARBA" id="ARBA00022806"/>
    </source>
</evidence>
<feature type="non-terminal residue" evidence="12">
    <location>
        <position position="1"/>
    </location>
</feature>
<keyword evidence="5" id="KW-0378">Hydrolase</keyword>
<evidence type="ECO:0000313" key="12">
    <source>
        <dbReference type="EMBL" id="CAF4031064.1"/>
    </source>
</evidence>
<evidence type="ECO:0000256" key="2">
    <source>
        <dbReference type="ARBA" id="ARBA00007025"/>
    </source>
</evidence>
<name>A0A8S2P2L9_9BILA</name>
<evidence type="ECO:0000256" key="8">
    <source>
        <dbReference type="ARBA" id="ARBA00023204"/>
    </source>
</evidence>
<organism evidence="12 13">
    <name type="scientific">Rotaria magnacalcarata</name>
    <dbReference type="NCBI Taxonomy" id="392030"/>
    <lineage>
        <taxon>Eukaryota</taxon>
        <taxon>Metazoa</taxon>
        <taxon>Spiralia</taxon>
        <taxon>Gnathifera</taxon>
        <taxon>Rotifera</taxon>
        <taxon>Eurotatoria</taxon>
        <taxon>Bdelloidea</taxon>
        <taxon>Philodinida</taxon>
        <taxon>Philodinidae</taxon>
        <taxon>Rotaria</taxon>
    </lineage>
</organism>
<evidence type="ECO:0000256" key="7">
    <source>
        <dbReference type="ARBA" id="ARBA00023125"/>
    </source>
</evidence>
<dbReference type="Pfam" id="PF25875">
    <property type="entry name" value="WHD_Rad26_CSB"/>
    <property type="match status" value="1"/>
</dbReference>
<comment type="subcellular location">
    <subcellularLocation>
        <location evidence="1">Nucleus</location>
    </subcellularLocation>
</comment>
<gene>
    <name evidence="12" type="ORF">GIL414_LOCUS13401</name>
</gene>
<reference evidence="12" key="1">
    <citation type="submission" date="2021-02" db="EMBL/GenBank/DDBJ databases">
        <authorList>
            <person name="Nowell W R."/>
        </authorList>
    </citation>
    <scope>NUCLEOTIDE SEQUENCE</scope>
</reference>
<keyword evidence="8" id="KW-0234">DNA repair</keyword>
<evidence type="ECO:0000259" key="11">
    <source>
        <dbReference type="Pfam" id="PF25875"/>
    </source>
</evidence>
<evidence type="ECO:0000256" key="6">
    <source>
        <dbReference type="ARBA" id="ARBA00022840"/>
    </source>
</evidence>
<feature type="compositionally biased region" description="Basic and acidic residues" evidence="10">
    <location>
        <begin position="181"/>
        <end position="198"/>
    </location>
</feature>
<keyword evidence="9" id="KW-0539">Nucleus</keyword>
<evidence type="ECO:0000313" key="13">
    <source>
        <dbReference type="Proteomes" id="UP000681720"/>
    </source>
</evidence>
<evidence type="ECO:0000256" key="9">
    <source>
        <dbReference type="ARBA" id="ARBA00023242"/>
    </source>
</evidence>
<dbReference type="InterPro" id="IPR058951">
    <property type="entry name" value="WHD_Rad26_CSB-like"/>
</dbReference>
<keyword evidence="3" id="KW-0547">Nucleotide-binding</keyword>
<dbReference type="AlphaFoldDB" id="A0A8S2P2L9"/>
<keyword evidence="4" id="KW-0227">DNA damage</keyword>
<keyword evidence="7" id="KW-0238">DNA-binding</keyword>
<protein>
    <recommendedName>
        <fullName evidence="11">Rad26/CSB-like winged helix DNA-binding domain-containing protein</fullName>
    </recommendedName>
</protein>
<evidence type="ECO:0000256" key="10">
    <source>
        <dbReference type="SAM" id="MobiDB-lite"/>
    </source>
</evidence>
<keyword evidence="5" id="KW-0347">Helicase</keyword>
<dbReference type="EMBL" id="CAJOBJ010005429">
    <property type="protein sequence ID" value="CAF4031064.1"/>
    <property type="molecule type" value="Genomic_DNA"/>
</dbReference>
<evidence type="ECO:0000256" key="1">
    <source>
        <dbReference type="ARBA" id="ARBA00004123"/>
    </source>
</evidence>